<feature type="compositionally biased region" description="Low complexity" evidence="1">
    <location>
        <begin position="966"/>
        <end position="982"/>
    </location>
</feature>
<gene>
    <name evidence="2" type="ORF">FOZ61_010662</name>
</gene>
<evidence type="ECO:0000313" key="3">
    <source>
        <dbReference type="Proteomes" id="UP000570595"/>
    </source>
</evidence>
<feature type="compositionally biased region" description="Low complexity" evidence="1">
    <location>
        <begin position="83"/>
        <end position="97"/>
    </location>
</feature>
<feature type="region of interest" description="Disordered" evidence="1">
    <location>
        <begin position="692"/>
        <end position="743"/>
    </location>
</feature>
<feature type="compositionally biased region" description="Basic and acidic residues" evidence="1">
    <location>
        <begin position="872"/>
        <end position="882"/>
    </location>
</feature>
<feature type="compositionally biased region" description="Basic and acidic residues" evidence="1">
    <location>
        <begin position="1047"/>
        <end position="1057"/>
    </location>
</feature>
<proteinExistence type="predicted"/>
<organism evidence="2 3">
    <name type="scientific">Perkinsus olseni</name>
    <name type="common">Perkinsus atlanticus</name>
    <dbReference type="NCBI Taxonomy" id="32597"/>
    <lineage>
        <taxon>Eukaryota</taxon>
        <taxon>Sar</taxon>
        <taxon>Alveolata</taxon>
        <taxon>Perkinsozoa</taxon>
        <taxon>Perkinsea</taxon>
        <taxon>Perkinsida</taxon>
        <taxon>Perkinsidae</taxon>
        <taxon>Perkinsus</taxon>
    </lineage>
</organism>
<feature type="region of interest" description="Disordered" evidence="1">
    <location>
        <begin position="1643"/>
        <end position="1687"/>
    </location>
</feature>
<feature type="compositionally biased region" description="Basic and acidic residues" evidence="1">
    <location>
        <begin position="10"/>
        <end position="21"/>
    </location>
</feature>
<feature type="compositionally biased region" description="Basic and acidic residues" evidence="1">
    <location>
        <begin position="1738"/>
        <end position="1752"/>
    </location>
</feature>
<reference evidence="2 3" key="1">
    <citation type="submission" date="2020-04" db="EMBL/GenBank/DDBJ databases">
        <title>Perkinsus olseni comparative genomics.</title>
        <authorList>
            <person name="Bogema D.R."/>
        </authorList>
    </citation>
    <scope>NUCLEOTIDE SEQUENCE [LARGE SCALE GENOMIC DNA]</scope>
    <source>
        <strain evidence="2">ATCC PRA-179</strain>
    </source>
</reference>
<evidence type="ECO:0000256" key="1">
    <source>
        <dbReference type="SAM" id="MobiDB-lite"/>
    </source>
</evidence>
<feature type="region of interest" description="Disordered" evidence="1">
    <location>
        <begin position="1122"/>
        <end position="1365"/>
    </location>
</feature>
<dbReference type="OrthoDB" id="443417at2759"/>
<feature type="region of interest" description="Disordered" evidence="1">
    <location>
        <begin position="843"/>
        <end position="1075"/>
    </location>
</feature>
<feature type="compositionally biased region" description="Polar residues" evidence="1">
    <location>
        <begin position="1186"/>
        <end position="1195"/>
    </location>
</feature>
<accession>A0A7J6M2C6</accession>
<protein>
    <recommendedName>
        <fullName evidence="4">RAP domain-containing protein</fullName>
    </recommendedName>
</protein>
<feature type="compositionally biased region" description="Low complexity" evidence="1">
    <location>
        <begin position="31"/>
        <end position="40"/>
    </location>
</feature>
<feature type="compositionally biased region" description="Basic and acidic residues" evidence="1">
    <location>
        <begin position="1643"/>
        <end position="1672"/>
    </location>
</feature>
<feature type="compositionally biased region" description="Polar residues" evidence="1">
    <location>
        <begin position="847"/>
        <end position="858"/>
    </location>
</feature>
<feature type="compositionally biased region" description="Low complexity" evidence="1">
    <location>
        <begin position="729"/>
        <end position="743"/>
    </location>
</feature>
<sequence length="1905" mass="205711">MTQVKLLPSDGRRQRKEERQGNDSSSNIKLRPATTTTTTPRGRKERTPRNGLDLKNLPDKTPYMTEGMRPGRSFYDNVRVSEARPSSGSRRTSGSKSASKRDRPRSRSPKSVVVDEDLHGVSLRPAQAGGGGGGRGTQQHGRGSKRQGVQLHSSQRTRRKTSGGKGGGQKSWFDDDPDRTYSESSEDYVRIMGRGSDGSTAAYPKSILLSIRSAEELLSEVEANLQKMDFTVVTTALAQAVRLGCNGEDPRISKLENRCCELLKRRQQPRRADEIISSLHCVLELSSNPANCGQILAASTTAVSSRLRECTGDDLSNLCRCICKAEYLCPSLLTSITEECMARSSELEPADISTIAWGLAKMGFGSDVLFHRLARVVEVTTHIFSGAYLSNLMWAFASVGYRSESMLAAVAQRCQDLMAAVIGPTESADADVDRMPLHPMEMSTLVWALSRLHAPSAEQFYLMVCEYTTCNISNFKASELCTLVTGISRVSWKGDGQDVSSDAAAALNPGQLPQACRQMFQKCAEYVSSSPLPAVGGGDASPQASGGDKGVCFSDKQVRIFVTALAKVGLSHTRLFECAQQRSDRRMTRQEAQVGDAVCLTPATSPQRVSLVRSVEGDKGGNDQPVGRMYDIVDVAELELLVAAQERSLQGPEGASLSLDHFRRQLQKARPQSSTIKWRRFLEDTLIANSKKLKERQRESTPPPAEVPEPGIEPATSESVSAKSEDIVPKSTPTPGSSSSVVLPTGQPLVINVQAPAPSPPGSLNSTGELALLHTAELEVLRRALLGAGPGLLNLGPQDGEESAAKTEREERLEKQVEELGNLARTQQQLLEQLMTRIQEMNDRQSFRSQPGRQSQLETKSRDAEAGTLMSVKEDSPDNLKEGRRKKAADYDEMPLPTQRRASPDDSPPLRSNAPTVAPRRTLEMSIPSSSRFLTLNERAPQESRLVLSSGEFEESPGIGRSEAVQQQQQQTQGGSLQLLALEPPCPGGHSNESDEARQGGPTNGLGRGSLSRIPEEGEGHGDGSLCFNSPKKIVVNPGRKTPSFKFSEDSTVRESDDISEVPLHTGSCSSSLGDPWVTNLGTAERGSGSTLEALIAEGESLLSSGDQQAHANLVRATPVFGSGRSSASISIEMKGDRKTLDNTIDPVQVEERDPPGDGVPQCIREHGSSEGTDLGKAGREITKEGSPQSAQSSGALEPTSGEGLTSFGGGPPVEGGMPLLKKPISAVSLDDKENYGGSGNLSIHDRSDGSESSVLVLAAWKPSDNHRYSGGPTSEPLKVPVGAQDPPLRLSYAPPPHWGESRIGKAAKKAAEAAEPGSTPIRSASEPTGSPDFLTGDDFLAQPSPSPSEVFPPGGSPAGSSSLLTTESKSQYTHVVALRPRPGKSSKSPARYNCRPRFRDLASARKSQHEVSVHSRTSVEWSRVMENRLKHAKEEGFEFCWLVQASTLSMTEGREDIARARYQQFFASNLFESTTVEARPKYSPLGRPADQTTAEMFGDYEETDRPSRKDVVPEFVPRQPFASAHEKKLQEFRGSELLATESAAAGYALALSEGRKAADKSHADCREVLAKQGAAGLRQYHLRSDGVIPGGRGLSSVHTLSSTPDNTIRTVPHEAPLTNRLMAANETWYSVATAVGKSKVEDSTVAAKADRERNSSVMDLPREHSHGRSQAEPKAAADPVAEEKRRNNMMYSDLFGRATPDCAGQEAAHQRLYRAKPRGFEAASMRDSGERTSAASDAEKGMQRSPGRDRPNGVGKSRLSGEGLFMEDNSSKVAWDEANRDQSDACRVRQNHLRSSVHIGDMPSGSPSGSPPRSPEVNDWNITELAVSGLKENTDELAFRRDVMPGDCHIVKTSLNMDLVGGRCLGGAKVLVRHNPKSEDLNHVLEELNSKGYGVKLLSTAKPN</sequence>
<evidence type="ECO:0008006" key="4">
    <source>
        <dbReference type="Google" id="ProtNLM"/>
    </source>
</evidence>
<feature type="region of interest" description="Disordered" evidence="1">
    <location>
        <begin position="1"/>
        <end position="184"/>
    </location>
</feature>
<feature type="region of interest" description="Disordered" evidence="1">
    <location>
        <begin position="1795"/>
        <end position="1819"/>
    </location>
</feature>
<dbReference type="Proteomes" id="UP000570595">
    <property type="component" value="Unassembled WGS sequence"/>
</dbReference>
<name>A0A7J6M2C6_PEROL</name>
<comment type="caution">
    <text evidence="2">The sequence shown here is derived from an EMBL/GenBank/DDBJ whole genome shotgun (WGS) entry which is preliminary data.</text>
</comment>
<evidence type="ECO:0000313" key="2">
    <source>
        <dbReference type="EMBL" id="KAF4665654.1"/>
    </source>
</evidence>
<feature type="region of interest" description="Disordered" evidence="1">
    <location>
        <begin position="1720"/>
        <end position="1766"/>
    </location>
</feature>
<dbReference type="EMBL" id="JABAHT010000089">
    <property type="protein sequence ID" value="KAF4665654.1"/>
    <property type="molecule type" value="Genomic_DNA"/>
</dbReference>